<dbReference type="Gene3D" id="3.40.50.10610">
    <property type="entry name" value="ABC-type transport auxiliary lipoprotein component"/>
    <property type="match status" value="1"/>
</dbReference>
<accession>A0A5E5AP49</accession>
<dbReference type="OrthoDB" id="8595024at2"/>
<keyword evidence="3" id="KW-1185">Reference proteome</keyword>
<evidence type="ECO:0000313" key="2">
    <source>
        <dbReference type="EMBL" id="VVE75068.1"/>
    </source>
</evidence>
<feature type="compositionally biased region" description="Basic and acidic residues" evidence="1">
    <location>
        <begin position="455"/>
        <end position="468"/>
    </location>
</feature>
<reference evidence="2 3" key="1">
    <citation type="submission" date="2019-08" db="EMBL/GenBank/DDBJ databases">
        <authorList>
            <person name="Peeters C."/>
        </authorList>
    </citation>
    <scope>NUCLEOTIDE SEQUENCE [LARGE SCALE GENOMIC DNA]</scope>
    <source>
        <strain evidence="2 3">LMG 31117</strain>
    </source>
</reference>
<sequence>MSAGAGMSMISQGSWRSTAVALAVGMQLVTLAGCDKLNHHSEEVTVSAIVPAPASGSTSQSDSSAPATNIGTVTHVHVRAEGIGASPDEALSQALRQAIMQVNGTTLDLASSQFRAALTVSTGRSMVDLQSSGFAELVQQESRGAISDFRVTELRRESSSDSSIHAVIEANVAKFKGPDSEGRPRIIVAPIRISGNVTPALNREATLVRQRITDALTQSGRFIVLEHGATPEIDAELERIANGQASPDQFSKLGQGVGADLVWVGRLNALSPTNALDEGSAVRGRGEWSISQQLVNVTTSEVLLSDTTPVDQNSKLADGRTSSIENSIASKVVSSILVQLFPVSIASRDGINVVLSQGGQSVKVGASYQVVSLGKAIKDPQTGRMLGRTEQECCTVVVDRVAQTLSYGHLENMKISPDELVDGNLELRQQVASVAPPDNQRQSAGTQRKGKSTHRGKDSAASERDDDW</sequence>
<dbReference type="InterPro" id="IPR014094">
    <property type="entry name" value="LpoB"/>
</dbReference>
<dbReference type="AlphaFoldDB" id="A0A5E5AP49"/>
<proteinExistence type="predicted"/>
<gene>
    <name evidence="2" type="ORF">PAN31117_05073</name>
</gene>
<feature type="region of interest" description="Disordered" evidence="1">
    <location>
        <begin position="430"/>
        <end position="468"/>
    </location>
</feature>
<evidence type="ECO:0000256" key="1">
    <source>
        <dbReference type="SAM" id="MobiDB-lite"/>
    </source>
</evidence>
<dbReference type="EMBL" id="CABPSP010000020">
    <property type="protein sequence ID" value="VVE75068.1"/>
    <property type="molecule type" value="Genomic_DNA"/>
</dbReference>
<name>A0A5E5AP49_9BURK</name>
<dbReference type="Proteomes" id="UP000383122">
    <property type="component" value="Unassembled WGS sequence"/>
</dbReference>
<organism evidence="2 3">
    <name type="scientific">Pandoraea anapnoica</name>
    <dbReference type="NCBI Taxonomy" id="2508301"/>
    <lineage>
        <taxon>Bacteria</taxon>
        <taxon>Pseudomonadati</taxon>
        <taxon>Pseudomonadota</taxon>
        <taxon>Betaproteobacteria</taxon>
        <taxon>Burkholderiales</taxon>
        <taxon>Burkholderiaceae</taxon>
        <taxon>Pandoraea</taxon>
    </lineage>
</organism>
<protein>
    <recommendedName>
        <fullName evidence="4">Curli production assembly/transport component CsgG</fullName>
    </recommendedName>
</protein>
<dbReference type="Pfam" id="PF13036">
    <property type="entry name" value="LpoB"/>
    <property type="match status" value="1"/>
</dbReference>
<evidence type="ECO:0000313" key="3">
    <source>
        <dbReference type="Proteomes" id="UP000383122"/>
    </source>
</evidence>
<evidence type="ECO:0008006" key="4">
    <source>
        <dbReference type="Google" id="ProtNLM"/>
    </source>
</evidence>